<dbReference type="Pfam" id="PF07687">
    <property type="entry name" value="M20_dimer"/>
    <property type="match status" value="1"/>
</dbReference>
<dbReference type="PROSITE" id="PS00758">
    <property type="entry name" value="ARGE_DAPE_CPG2_1"/>
    <property type="match status" value="1"/>
</dbReference>
<comment type="caution">
    <text evidence="7">The sequence shown here is derived from an EMBL/GenBank/DDBJ whole genome shotgun (WGS) entry which is preliminary data.</text>
</comment>
<name>A0A5J5JTG6_9ACTN</name>
<gene>
    <name evidence="7" type="ORF">F5972_33655</name>
</gene>
<dbReference type="Gene3D" id="1.10.150.900">
    <property type="match status" value="1"/>
</dbReference>
<proteinExistence type="inferred from homology"/>
<evidence type="ECO:0000313" key="8">
    <source>
        <dbReference type="Proteomes" id="UP000327011"/>
    </source>
</evidence>
<dbReference type="PANTHER" id="PTHR43808">
    <property type="entry name" value="ACETYLORNITHINE DEACETYLASE"/>
    <property type="match status" value="1"/>
</dbReference>
<keyword evidence="8" id="KW-1185">Reference proteome</keyword>
<organism evidence="7 8">
    <name type="scientific">Microbispora cellulosiformans</name>
    <dbReference type="NCBI Taxonomy" id="2614688"/>
    <lineage>
        <taxon>Bacteria</taxon>
        <taxon>Bacillati</taxon>
        <taxon>Actinomycetota</taxon>
        <taxon>Actinomycetes</taxon>
        <taxon>Streptosporangiales</taxon>
        <taxon>Streptosporangiaceae</taxon>
        <taxon>Microbispora</taxon>
    </lineage>
</organism>
<dbReference type="InterPro" id="IPR002933">
    <property type="entry name" value="Peptidase_M20"/>
</dbReference>
<dbReference type="InterPro" id="IPR036264">
    <property type="entry name" value="Bact_exopeptidase_dim_dom"/>
</dbReference>
<dbReference type="AlphaFoldDB" id="A0A5J5JTG6"/>
<comment type="similarity">
    <text evidence="2">Belongs to the peptidase M20A family.</text>
</comment>
<dbReference type="EMBL" id="VYTZ01000019">
    <property type="protein sequence ID" value="KAA9373911.1"/>
    <property type="molecule type" value="Genomic_DNA"/>
</dbReference>
<dbReference type="SUPFAM" id="SSF53187">
    <property type="entry name" value="Zn-dependent exopeptidases"/>
    <property type="match status" value="1"/>
</dbReference>
<dbReference type="PIRSF" id="PIRSF036696">
    <property type="entry name" value="ACY-1"/>
    <property type="match status" value="1"/>
</dbReference>
<keyword evidence="3" id="KW-0479">Metal-binding</keyword>
<dbReference type="InterPro" id="IPR011650">
    <property type="entry name" value="Peptidase_M20_dimer"/>
</dbReference>
<feature type="domain" description="Peptidase M20 dimerisation" evidence="6">
    <location>
        <begin position="195"/>
        <end position="317"/>
    </location>
</feature>
<evidence type="ECO:0000256" key="2">
    <source>
        <dbReference type="ARBA" id="ARBA00006247"/>
    </source>
</evidence>
<dbReference type="InterPro" id="IPR050072">
    <property type="entry name" value="Peptidase_M20A"/>
</dbReference>
<dbReference type="SUPFAM" id="SSF55031">
    <property type="entry name" value="Bacterial exopeptidase dimerisation domain"/>
    <property type="match status" value="1"/>
</dbReference>
<dbReference type="Gene3D" id="3.40.630.10">
    <property type="entry name" value="Zn peptidases"/>
    <property type="match status" value="1"/>
</dbReference>
<keyword evidence="5" id="KW-0862">Zinc</keyword>
<dbReference type="InterPro" id="IPR001261">
    <property type="entry name" value="ArgE/DapE_CS"/>
</dbReference>
<reference evidence="7 8" key="1">
    <citation type="submission" date="2019-09" db="EMBL/GenBank/DDBJ databases">
        <title>Screening of Novel Bioactive Compounds from Soil-Associated.</title>
        <authorList>
            <person name="Gong X."/>
        </authorList>
    </citation>
    <scope>NUCLEOTIDE SEQUENCE [LARGE SCALE GENOMIC DNA]</scope>
    <source>
        <strain evidence="7 8">Gxj-6</strain>
    </source>
</reference>
<dbReference type="FunFam" id="3.40.630.10:FF:000023">
    <property type="entry name" value="M20/M25/M40 family metallo-hydrolase"/>
    <property type="match status" value="1"/>
</dbReference>
<evidence type="ECO:0000256" key="4">
    <source>
        <dbReference type="ARBA" id="ARBA00022801"/>
    </source>
</evidence>
<dbReference type="Proteomes" id="UP000327011">
    <property type="component" value="Unassembled WGS sequence"/>
</dbReference>
<dbReference type="GO" id="GO:0046872">
    <property type="term" value="F:metal ion binding"/>
    <property type="evidence" value="ECO:0007669"/>
    <property type="project" value="UniProtKB-KW"/>
</dbReference>
<sequence length="431" mass="46659">MTPRNGEDEVVELCRDLIRIDSVNAGDNAGPGEREAAEYVAGKLAEVGLEPRILESDKGRANVVARVEGADPGRDALLLHGHLDVVPFDAADWTHHPLSGEVADGCVWGRGAVDMKDMDAMILAVVRRRLSEGRRPPRDVVLVFTADEEAGGHYGAQWLADRHPELFEGCTEAVGEVGGFSVTTAKGRLYLIEAAEKGIAWMRLTAKGRAGHGSMLNGDNAVTELAEAVGRIGRHKWPVRLTPTVQAFFEEVFGTEVKAEDAEAAVATLGPLARMIGATLQNTANPTMLQAGYKANVIPQAATAHVDGRFLPGYEDEFFQTVDELLGPNVTREFVYHDVAVETPFKGPLVKAMADALHEEDPGSRVVPYTLSGGTDLKAFSRLGISGYGFAPLRLPEDLDFSGMFHGIDERVPVDSLQFGVRVLDRFLEYC</sequence>
<evidence type="ECO:0000259" key="6">
    <source>
        <dbReference type="Pfam" id="PF07687"/>
    </source>
</evidence>
<evidence type="ECO:0000256" key="3">
    <source>
        <dbReference type="ARBA" id="ARBA00022723"/>
    </source>
</evidence>
<dbReference type="NCBIfam" id="NF005913">
    <property type="entry name" value="PRK07906.1"/>
    <property type="match status" value="1"/>
</dbReference>
<comment type="cofactor">
    <cofactor evidence="1">
        <name>Zn(2+)</name>
        <dbReference type="ChEBI" id="CHEBI:29105"/>
    </cofactor>
</comment>
<evidence type="ECO:0000313" key="7">
    <source>
        <dbReference type="EMBL" id="KAA9373911.1"/>
    </source>
</evidence>
<dbReference type="Gene3D" id="3.30.70.360">
    <property type="match status" value="1"/>
</dbReference>
<dbReference type="CDD" id="cd05675">
    <property type="entry name" value="M20_yscS_like"/>
    <property type="match status" value="1"/>
</dbReference>
<dbReference type="Pfam" id="PF01546">
    <property type="entry name" value="Peptidase_M20"/>
    <property type="match status" value="1"/>
</dbReference>
<accession>A0A5J5JTG6</accession>
<dbReference type="RefSeq" id="WP_150939656.1">
    <property type="nucleotide sequence ID" value="NZ_VYTZ01000019.1"/>
</dbReference>
<dbReference type="FunFam" id="1.10.150.900:FF:000002">
    <property type="entry name" value="M20/M25/M40 family peptidase"/>
    <property type="match status" value="1"/>
</dbReference>
<dbReference type="GO" id="GO:0016787">
    <property type="term" value="F:hydrolase activity"/>
    <property type="evidence" value="ECO:0007669"/>
    <property type="project" value="UniProtKB-KW"/>
</dbReference>
<dbReference type="PANTHER" id="PTHR43808:SF8">
    <property type="entry name" value="PEPTIDASE M20 DIMERISATION DOMAIN-CONTAINING PROTEIN"/>
    <property type="match status" value="1"/>
</dbReference>
<keyword evidence="4 7" id="KW-0378">Hydrolase</keyword>
<evidence type="ECO:0000256" key="5">
    <source>
        <dbReference type="ARBA" id="ARBA00022833"/>
    </source>
</evidence>
<evidence type="ECO:0000256" key="1">
    <source>
        <dbReference type="ARBA" id="ARBA00001947"/>
    </source>
</evidence>
<protein>
    <submittedName>
        <fullName evidence="7">M20/M25/M40 family metallo-hydrolase</fullName>
    </submittedName>
</protein>